<proteinExistence type="predicted"/>
<organism evidence="3 4">
    <name type="scientific">Saccharopolyspora antimicrobica</name>
    <dbReference type="NCBI Taxonomy" id="455193"/>
    <lineage>
        <taxon>Bacteria</taxon>
        <taxon>Bacillati</taxon>
        <taxon>Actinomycetota</taxon>
        <taxon>Actinomycetes</taxon>
        <taxon>Pseudonocardiales</taxon>
        <taxon>Pseudonocardiaceae</taxon>
        <taxon>Saccharopolyspora</taxon>
    </lineage>
</organism>
<evidence type="ECO:0008006" key="6">
    <source>
        <dbReference type="Google" id="ProtNLM"/>
    </source>
</evidence>
<feature type="region of interest" description="Disordered" evidence="1">
    <location>
        <begin position="263"/>
        <end position="323"/>
    </location>
</feature>
<dbReference type="Proteomes" id="UP000270697">
    <property type="component" value="Unassembled WGS sequence"/>
</dbReference>
<dbReference type="AlphaFoldDB" id="A0A1I4RNX7"/>
<feature type="region of interest" description="Disordered" evidence="1">
    <location>
        <begin position="217"/>
        <end position="244"/>
    </location>
</feature>
<keyword evidence="5" id="KW-1185">Reference proteome</keyword>
<dbReference type="RefSeq" id="WP_093146113.1">
    <property type="nucleotide sequence ID" value="NZ_FOUP01000001.1"/>
</dbReference>
<dbReference type="EMBL" id="RBXX01000002">
    <property type="protein sequence ID" value="RKT87936.1"/>
    <property type="molecule type" value="Genomic_DNA"/>
</dbReference>
<name>A0A1I4RNX7_9PSEU</name>
<reference evidence="2 5" key="2">
    <citation type="submission" date="2018-10" db="EMBL/GenBank/DDBJ databases">
        <title>Sequencing the genomes of 1000 actinobacteria strains.</title>
        <authorList>
            <person name="Klenk H.-P."/>
        </authorList>
    </citation>
    <scope>NUCLEOTIDE SEQUENCE [LARGE SCALE GENOMIC DNA]</scope>
    <source>
        <strain evidence="2 5">DSM 45119</strain>
    </source>
</reference>
<evidence type="ECO:0000313" key="4">
    <source>
        <dbReference type="Proteomes" id="UP000199398"/>
    </source>
</evidence>
<dbReference type="EMBL" id="FOUP01000001">
    <property type="protein sequence ID" value="SFM53869.1"/>
    <property type="molecule type" value="Genomic_DNA"/>
</dbReference>
<sequence length="323" mass="34985">MDDQPQEINRPVGDYIGILAVDVHGFSEHNTNQQQTIVQVLADVLQQAAIRTGLRDNWDHHFRAYRGDGYLMGVRPELVAVVVDKFFDSLQAELRRRAPPLRTDDITLRLRASLHLGPVQAFDALLADSPTGRVMVNTNRMVDAKPVKALLDHSDPAVTHVASVISSSVMEDVVRAGHTTRKPTEYVQAPLEVEGKEYSGVGFLRVPAPSGELLRSGLLFGQPEPEPDDDAAAREAGGGQVQNAVDGPAENVVQAQQVRDFTDNSARSSGIAVNGNNNTTAGGGIDQSQNKQEFSGRFYTQGDSNFGQSSGRRVATDDTSMGR</sequence>
<evidence type="ECO:0000313" key="2">
    <source>
        <dbReference type="EMBL" id="RKT87936.1"/>
    </source>
</evidence>
<feature type="compositionally biased region" description="Polar residues" evidence="1">
    <location>
        <begin position="301"/>
        <end position="323"/>
    </location>
</feature>
<reference evidence="3 4" key="1">
    <citation type="submission" date="2016-10" db="EMBL/GenBank/DDBJ databases">
        <authorList>
            <person name="de Groot N.N."/>
        </authorList>
    </citation>
    <scope>NUCLEOTIDE SEQUENCE [LARGE SCALE GENOMIC DNA]</scope>
    <source>
        <strain evidence="3 4">CPCC 201259</strain>
    </source>
</reference>
<feature type="compositionally biased region" description="Low complexity" evidence="1">
    <location>
        <begin position="270"/>
        <end position="280"/>
    </location>
</feature>
<evidence type="ECO:0000256" key="1">
    <source>
        <dbReference type="SAM" id="MobiDB-lite"/>
    </source>
</evidence>
<evidence type="ECO:0000313" key="5">
    <source>
        <dbReference type="Proteomes" id="UP000270697"/>
    </source>
</evidence>
<dbReference type="STRING" id="455193.SAMN05421805_101632"/>
<dbReference type="Proteomes" id="UP000199398">
    <property type="component" value="Unassembled WGS sequence"/>
</dbReference>
<gene>
    <name evidence="2" type="ORF">ATL45_6359</name>
    <name evidence="3" type="ORF">SAMN05421805_101632</name>
</gene>
<accession>A0A1I4RNX7</accession>
<protein>
    <recommendedName>
        <fullName evidence="6">Guanylate cyclase domain-containing protein</fullName>
    </recommendedName>
</protein>
<dbReference type="OrthoDB" id="3424167at2"/>
<evidence type="ECO:0000313" key="3">
    <source>
        <dbReference type="EMBL" id="SFM53869.1"/>
    </source>
</evidence>